<organism evidence="8">
    <name type="scientific">freshwater metagenome</name>
    <dbReference type="NCBI Taxonomy" id="449393"/>
    <lineage>
        <taxon>unclassified sequences</taxon>
        <taxon>metagenomes</taxon>
        <taxon>ecological metagenomes</taxon>
    </lineage>
</organism>
<protein>
    <submittedName>
        <fullName evidence="8">Unannotated protein</fullName>
    </submittedName>
</protein>
<keyword evidence="3 6" id="KW-0812">Transmembrane</keyword>
<keyword evidence="5 6" id="KW-0472">Membrane</keyword>
<accession>A0A6J7KII5</accession>
<evidence type="ECO:0000256" key="3">
    <source>
        <dbReference type="ARBA" id="ARBA00022692"/>
    </source>
</evidence>
<evidence type="ECO:0000256" key="2">
    <source>
        <dbReference type="ARBA" id="ARBA00022475"/>
    </source>
</evidence>
<dbReference type="InterPro" id="IPR018076">
    <property type="entry name" value="T2SS_GspF_dom"/>
</dbReference>
<evidence type="ECO:0000256" key="1">
    <source>
        <dbReference type="ARBA" id="ARBA00004651"/>
    </source>
</evidence>
<feature type="transmembrane region" description="Helical" evidence="6">
    <location>
        <begin position="53"/>
        <end position="76"/>
    </location>
</feature>
<dbReference type="PANTHER" id="PTHR35007:SF2">
    <property type="entry name" value="PILUS ASSEMBLE PROTEIN"/>
    <property type="match status" value="1"/>
</dbReference>
<evidence type="ECO:0000259" key="7">
    <source>
        <dbReference type="Pfam" id="PF00482"/>
    </source>
</evidence>
<dbReference type="GO" id="GO:0005886">
    <property type="term" value="C:plasma membrane"/>
    <property type="evidence" value="ECO:0007669"/>
    <property type="project" value="UniProtKB-SubCell"/>
</dbReference>
<dbReference type="Pfam" id="PF00482">
    <property type="entry name" value="T2SSF"/>
    <property type="match status" value="1"/>
</dbReference>
<evidence type="ECO:0000256" key="4">
    <source>
        <dbReference type="ARBA" id="ARBA00022989"/>
    </source>
</evidence>
<keyword evidence="2" id="KW-1003">Cell membrane</keyword>
<evidence type="ECO:0000313" key="8">
    <source>
        <dbReference type="EMBL" id="CAB4955457.1"/>
    </source>
</evidence>
<feature type="transmembrane region" description="Helical" evidence="6">
    <location>
        <begin position="237"/>
        <end position="259"/>
    </location>
</feature>
<keyword evidence="4 6" id="KW-1133">Transmembrane helix</keyword>
<dbReference type="EMBL" id="CAFBNL010000052">
    <property type="protein sequence ID" value="CAB4955457.1"/>
    <property type="molecule type" value="Genomic_DNA"/>
</dbReference>
<dbReference type="AlphaFoldDB" id="A0A6J7KII5"/>
<evidence type="ECO:0000256" key="5">
    <source>
        <dbReference type="ARBA" id="ARBA00023136"/>
    </source>
</evidence>
<feature type="transmembrane region" description="Helical" evidence="6">
    <location>
        <begin position="213"/>
        <end position="231"/>
    </location>
</feature>
<reference evidence="8" key="1">
    <citation type="submission" date="2020-05" db="EMBL/GenBank/DDBJ databases">
        <authorList>
            <person name="Chiriac C."/>
            <person name="Salcher M."/>
            <person name="Ghai R."/>
            <person name="Kavagutti S V."/>
        </authorList>
    </citation>
    <scope>NUCLEOTIDE SEQUENCE</scope>
</reference>
<gene>
    <name evidence="8" type="ORF">UFOPK3789_00955</name>
</gene>
<comment type="subcellular location">
    <subcellularLocation>
        <location evidence="1">Cell membrane</location>
        <topology evidence="1">Multi-pass membrane protein</topology>
    </subcellularLocation>
</comment>
<feature type="domain" description="Type II secretion system protein GspF" evidence="7">
    <location>
        <begin position="104"/>
        <end position="229"/>
    </location>
</feature>
<sequence length="287" mass="30277">MQGEVDMRVLWALLLGAGMLLIFGPRAAGRPRELSESSKHFDARHLAISLGAGVFGAAIALVIVGVPMVALLAGTLSGSAPTWVRKASRNRLLESTRSAWPEAIEMLAGAVRAGETLIAAINVVATRGPEALRPVFDAVVSDQRVSGDLQGALNRVLIPLADTTADQVLATLGLIHRVGGREAGRVLRTFAGFLRDDLALRREVQARQSWTKVAARVAIASPWLVVLLVSARPEGRAAYSTGGGAVMLFVGAVVTIIGYRVMVMTGRIAEPKRVGIRAESPEILAAA</sequence>
<dbReference type="PANTHER" id="PTHR35007">
    <property type="entry name" value="INTEGRAL MEMBRANE PROTEIN-RELATED"/>
    <property type="match status" value="1"/>
</dbReference>
<proteinExistence type="predicted"/>
<name>A0A6J7KII5_9ZZZZ</name>
<evidence type="ECO:0000256" key="6">
    <source>
        <dbReference type="SAM" id="Phobius"/>
    </source>
</evidence>